<evidence type="ECO:0000313" key="1">
    <source>
        <dbReference type="EMBL" id="KAK9085618.1"/>
    </source>
</evidence>
<reference evidence="1 2" key="1">
    <citation type="submission" date="2024-01" db="EMBL/GenBank/DDBJ databases">
        <title>Genome assemblies of Stephania.</title>
        <authorList>
            <person name="Yang L."/>
        </authorList>
    </citation>
    <scope>NUCLEOTIDE SEQUENCE [LARGE SCALE GENOMIC DNA]</scope>
    <source>
        <strain evidence="1">QJT</strain>
        <tissue evidence="1">Leaf</tissue>
    </source>
</reference>
<protein>
    <submittedName>
        <fullName evidence="1">Uncharacterized protein</fullName>
    </submittedName>
</protein>
<gene>
    <name evidence="1" type="ORF">Sjap_026029</name>
</gene>
<proteinExistence type="predicted"/>
<dbReference type="AlphaFoldDB" id="A0AAP0HEQ3"/>
<dbReference type="EMBL" id="JBBNAE010000011">
    <property type="protein sequence ID" value="KAK9085618.1"/>
    <property type="molecule type" value="Genomic_DNA"/>
</dbReference>
<dbReference type="Gene3D" id="3.60.150.10">
    <property type="entry name" value="Chorismate synthase AroC"/>
    <property type="match status" value="1"/>
</dbReference>
<organism evidence="1 2">
    <name type="scientific">Stephania japonica</name>
    <dbReference type="NCBI Taxonomy" id="461633"/>
    <lineage>
        <taxon>Eukaryota</taxon>
        <taxon>Viridiplantae</taxon>
        <taxon>Streptophyta</taxon>
        <taxon>Embryophyta</taxon>
        <taxon>Tracheophyta</taxon>
        <taxon>Spermatophyta</taxon>
        <taxon>Magnoliopsida</taxon>
        <taxon>Ranunculales</taxon>
        <taxon>Menispermaceae</taxon>
        <taxon>Menispermoideae</taxon>
        <taxon>Cissampelideae</taxon>
        <taxon>Stephania</taxon>
    </lineage>
</organism>
<comment type="caution">
    <text evidence="1">The sequence shown here is derived from an EMBL/GenBank/DDBJ whole genome shotgun (WGS) entry which is preliminary data.</text>
</comment>
<accession>A0AAP0HEQ3</accession>
<dbReference type="InterPro" id="IPR035904">
    <property type="entry name" value="Chorismate_synth_AroC_sf"/>
</dbReference>
<sequence length="143" mass="16263">MVLTIILLIIKPPPDVTLLNSDLNSMITKSQSTLENPWFHRGLCRWNSDMYCKECPKGTLLTGSDNNDEFYTDDHGRIRTRTNRSGGIQFKSPDLGPNNLFNSLSALFKSPDLGIEQSSMRRPIKSLSVEKARWKSWGWNCLS</sequence>
<keyword evidence="2" id="KW-1185">Reference proteome</keyword>
<dbReference type="Proteomes" id="UP001417504">
    <property type="component" value="Unassembled WGS sequence"/>
</dbReference>
<name>A0AAP0HEQ3_9MAGN</name>
<evidence type="ECO:0000313" key="2">
    <source>
        <dbReference type="Proteomes" id="UP001417504"/>
    </source>
</evidence>